<dbReference type="OrthoDB" id="7725209at2"/>
<sequence>MFRASGVFLILVASAMWFLPGSQSDADLVIMKLGTSLFFLFCGLALVMIHHSDNLPEVCFDPIRRELRVLVRAVDGQPHIVLRRGYDSLGRVRFHKNRVELYDFDGRLLLGLKVADPIRRAALRSQLRQLASICN</sequence>
<proteinExistence type="predicted"/>
<evidence type="ECO:0000313" key="2">
    <source>
        <dbReference type="EMBL" id="TDE40306.1"/>
    </source>
</evidence>
<organism evidence="2 3">
    <name type="scientific">Antarcticimicrobium sediminis</name>
    <dbReference type="NCBI Taxonomy" id="2546227"/>
    <lineage>
        <taxon>Bacteria</taxon>
        <taxon>Pseudomonadati</taxon>
        <taxon>Pseudomonadota</taxon>
        <taxon>Alphaproteobacteria</taxon>
        <taxon>Rhodobacterales</taxon>
        <taxon>Paracoccaceae</taxon>
        <taxon>Antarcticimicrobium</taxon>
    </lineage>
</organism>
<evidence type="ECO:0000256" key="1">
    <source>
        <dbReference type="SAM" id="Phobius"/>
    </source>
</evidence>
<feature type="transmembrane region" description="Helical" evidence="1">
    <location>
        <begin position="36"/>
        <end position="55"/>
    </location>
</feature>
<keyword evidence="1" id="KW-0472">Membrane</keyword>
<keyword evidence="1" id="KW-0812">Transmembrane</keyword>
<dbReference type="Proteomes" id="UP000294662">
    <property type="component" value="Unassembled WGS sequence"/>
</dbReference>
<evidence type="ECO:0000313" key="3">
    <source>
        <dbReference type="Proteomes" id="UP000294662"/>
    </source>
</evidence>
<gene>
    <name evidence="2" type="ORF">E1B25_04980</name>
</gene>
<name>A0A4V6PGA0_9RHOB</name>
<dbReference type="AlphaFoldDB" id="A0A4V6PGA0"/>
<dbReference type="EMBL" id="SMFP01000002">
    <property type="protein sequence ID" value="TDE40306.1"/>
    <property type="molecule type" value="Genomic_DNA"/>
</dbReference>
<keyword evidence="1" id="KW-1133">Transmembrane helix</keyword>
<protein>
    <submittedName>
        <fullName evidence="2">Uncharacterized protein</fullName>
    </submittedName>
</protein>
<accession>A0A4V6PGA0</accession>
<reference evidence="2 3" key="1">
    <citation type="submission" date="2019-03" db="EMBL/GenBank/DDBJ databases">
        <authorList>
            <person name="Zhang S."/>
        </authorList>
    </citation>
    <scope>NUCLEOTIDE SEQUENCE [LARGE SCALE GENOMIC DNA]</scope>
    <source>
        <strain evidence="2 3">S4J41</strain>
    </source>
</reference>
<comment type="caution">
    <text evidence="2">The sequence shown here is derived from an EMBL/GenBank/DDBJ whole genome shotgun (WGS) entry which is preliminary data.</text>
</comment>
<keyword evidence="3" id="KW-1185">Reference proteome</keyword>
<dbReference type="RefSeq" id="WP_132827563.1">
    <property type="nucleotide sequence ID" value="NZ_SMFP01000002.1"/>
</dbReference>